<evidence type="ECO:0000256" key="9">
    <source>
        <dbReference type="ARBA" id="ARBA00031586"/>
    </source>
</evidence>
<evidence type="ECO:0000256" key="2">
    <source>
        <dbReference type="ARBA" id="ARBA00010519"/>
    </source>
</evidence>
<evidence type="ECO:0000256" key="11">
    <source>
        <dbReference type="SAM" id="Phobius"/>
    </source>
</evidence>
<dbReference type="GO" id="GO:0016020">
    <property type="term" value="C:membrane"/>
    <property type="evidence" value="ECO:0007669"/>
    <property type="project" value="UniProtKB-SubCell"/>
</dbReference>
<evidence type="ECO:0000313" key="13">
    <source>
        <dbReference type="EMBL" id="AMX74114.1"/>
    </source>
</evidence>
<feature type="transmembrane region" description="Helical" evidence="11">
    <location>
        <begin position="50"/>
        <end position="80"/>
    </location>
</feature>
<organism evidence="13">
    <name type="scientific">Chiropterargas boueti</name>
    <dbReference type="NCBI Taxonomy" id="1827022"/>
    <lineage>
        <taxon>Eukaryota</taxon>
        <taxon>Metazoa</taxon>
        <taxon>Ecdysozoa</taxon>
        <taxon>Arthropoda</taxon>
        <taxon>Chelicerata</taxon>
        <taxon>Arachnida</taxon>
        <taxon>Acari</taxon>
        <taxon>Parasitiformes</taxon>
        <taxon>Ixodida</taxon>
        <taxon>Ixodoidea</taxon>
        <taxon>Argasidae</taxon>
        <taxon>Ornithodorinae</taxon>
        <taxon>Chiropterargas</taxon>
    </lineage>
</organism>
<keyword evidence="13" id="KW-0496">Mitochondrion</keyword>
<keyword evidence="8 11" id="KW-0472">Membrane</keyword>
<geneLocation type="mitochondrion" evidence="13"/>
<accession>A0A1P8AGF8</accession>
<dbReference type="EMBL" id="KR907236">
    <property type="protein sequence ID" value="AMX74101.1"/>
    <property type="molecule type" value="Genomic_DNA"/>
</dbReference>
<protein>
    <recommendedName>
        <fullName evidence="3">NADH-ubiquinone oxidoreductase chain 4L</fullName>
    </recommendedName>
    <alternativeName>
        <fullName evidence="9">NADH dehydrogenase subunit 4L</fullName>
    </alternativeName>
</protein>
<keyword evidence="4 11" id="KW-0812">Transmembrane</keyword>
<proteinExistence type="inferred from homology"/>
<dbReference type="GO" id="GO:0008137">
    <property type="term" value="F:NADH dehydrogenase (ubiquinone) activity"/>
    <property type="evidence" value="ECO:0007669"/>
    <property type="project" value="UniProtKB-EC"/>
</dbReference>
<dbReference type="InterPro" id="IPR039428">
    <property type="entry name" value="NUOK/Mnh_C1-like"/>
</dbReference>
<evidence type="ECO:0000256" key="8">
    <source>
        <dbReference type="ARBA" id="ARBA00023136"/>
    </source>
</evidence>
<keyword evidence="7" id="KW-0520">NAD</keyword>
<evidence type="ECO:0000256" key="10">
    <source>
        <dbReference type="ARBA" id="ARBA00049551"/>
    </source>
</evidence>
<evidence type="ECO:0000256" key="1">
    <source>
        <dbReference type="ARBA" id="ARBA00004141"/>
    </source>
</evidence>
<feature type="transmembrane region" description="Helical" evidence="11">
    <location>
        <begin position="21"/>
        <end position="44"/>
    </location>
</feature>
<gene>
    <name evidence="13" type="primary">ND4L</name>
</gene>
<dbReference type="EMBL" id="KR907239">
    <property type="protein sequence ID" value="AMX74114.1"/>
    <property type="molecule type" value="Genomic_DNA"/>
</dbReference>
<evidence type="ECO:0000256" key="3">
    <source>
        <dbReference type="ARBA" id="ARBA00016612"/>
    </source>
</evidence>
<comment type="similarity">
    <text evidence="2">Belongs to the complex I subunit 4L family.</text>
</comment>
<evidence type="ECO:0000313" key="12">
    <source>
        <dbReference type="EMBL" id="AMX74101.1"/>
    </source>
</evidence>
<evidence type="ECO:0000256" key="4">
    <source>
        <dbReference type="ARBA" id="ARBA00022692"/>
    </source>
</evidence>
<comment type="catalytic activity">
    <reaction evidence="10">
        <text>a ubiquinone + NADH + 5 H(+)(in) = a ubiquinol + NAD(+) + 4 H(+)(out)</text>
        <dbReference type="Rhea" id="RHEA:29091"/>
        <dbReference type="Rhea" id="RHEA-COMP:9565"/>
        <dbReference type="Rhea" id="RHEA-COMP:9566"/>
        <dbReference type="ChEBI" id="CHEBI:15378"/>
        <dbReference type="ChEBI" id="CHEBI:16389"/>
        <dbReference type="ChEBI" id="CHEBI:17976"/>
        <dbReference type="ChEBI" id="CHEBI:57540"/>
        <dbReference type="ChEBI" id="CHEBI:57945"/>
        <dbReference type="EC" id="7.1.1.2"/>
    </reaction>
</comment>
<keyword evidence="5" id="KW-1278">Translocase</keyword>
<evidence type="ECO:0000256" key="7">
    <source>
        <dbReference type="ARBA" id="ARBA00023027"/>
    </source>
</evidence>
<name>A0A1P8AGF8_9ACAR</name>
<evidence type="ECO:0000256" key="5">
    <source>
        <dbReference type="ARBA" id="ARBA00022967"/>
    </source>
</evidence>
<dbReference type="Pfam" id="PF00420">
    <property type="entry name" value="Oxidored_q2"/>
    <property type="match status" value="1"/>
</dbReference>
<comment type="subcellular location">
    <subcellularLocation>
        <location evidence="1">Membrane</location>
        <topology evidence="1">Multi-pass membrane protein</topology>
    </subcellularLocation>
</comment>
<evidence type="ECO:0000256" key="6">
    <source>
        <dbReference type="ARBA" id="ARBA00022989"/>
    </source>
</evidence>
<dbReference type="Gene3D" id="1.10.287.3510">
    <property type="match status" value="1"/>
</dbReference>
<sequence length="93" mass="10874">MLLMSFMIYFSGLLSMILNRSQILLVLLSIEYCYLGVMLLFYLVLSFNNFYLMLVMFLIFLVCEASVGLCILVINVYYYGNDKISLSGLMKWY</sequence>
<reference evidence="13" key="1">
    <citation type="journal article" date="2019" name="Ticks Tick Borne Dis.">
        <title>Argasid and ixodid systematics: Implications for soft tick evolution and systematics, with a new argasid species list.</title>
        <authorList>
            <person name="Mans B.J."/>
            <person name="Featherston J."/>
            <person name="Kvas M."/>
            <person name="Pillay K.A."/>
            <person name="de Klerk D.G."/>
            <person name="Pienaar R."/>
            <person name="de Castro M.H."/>
            <person name="Schwan T.G."/>
            <person name="Lopez J.E."/>
            <person name="Teel P."/>
            <person name="Perez de Leon A.A."/>
            <person name="Sonenshine D.E."/>
            <person name="Egekwu N.I."/>
            <person name="Bakkes D.K."/>
            <person name="Heyne H."/>
            <person name="Kanduma E.G."/>
            <person name="Nyangiwe N."/>
            <person name="Bouattour A."/>
            <person name="Latif A.A."/>
        </authorList>
    </citation>
    <scope>NUCLEOTIDE SEQUENCE</scope>
    <source>
        <strain evidence="12">1</strain>
        <strain evidence="13">2</strain>
    </source>
</reference>
<keyword evidence="6 11" id="KW-1133">Transmembrane helix</keyword>
<dbReference type="AlphaFoldDB" id="A0A1P8AGF8"/>